<evidence type="ECO:0000313" key="2">
    <source>
        <dbReference type="EMBL" id="BBY60060.1"/>
    </source>
</evidence>
<gene>
    <name evidence="2" type="ORF">MSAR_31960</name>
</gene>
<proteinExistence type="predicted"/>
<dbReference type="SUPFAM" id="SSF56235">
    <property type="entry name" value="N-terminal nucleophile aminohydrolases (Ntn hydrolases)"/>
    <property type="match status" value="1"/>
</dbReference>
<reference evidence="2 3" key="1">
    <citation type="journal article" date="2019" name="Emerg. Microbes Infect.">
        <title>Comprehensive subspecies identification of 175 nontuberculous mycobacteria species based on 7547 genomic profiles.</title>
        <authorList>
            <person name="Matsumoto Y."/>
            <person name="Kinjo T."/>
            <person name="Motooka D."/>
            <person name="Nabeya D."/>
            <person name="Jung N."/>
            <person name="Uechi K."/>
            <person name="Horii T."/>
            <person name="Iida T."/>
            <person name="Fujita J."/>
            <person name="Nakamura S."/>
        </authorList>
    </citation>
    <scope>NUCLEOTIDE SEQUENCE [LARGE SCALE GENOMIC DNA]</scope>
    <source>
        <strain evidence="2 3">JCM 30395</strain>
    </source>
</reference>
<dbReference type="Proteomes" id="UP000466445">
    <property type="component" value="Chromosome"/>
</dbReference>
<dbReference type="AlphaFoldDB" id="A0A7I7STV7"/>
<evidence type="ECO:0000256" key="1">
    <source>
        <dbReference type="SAM" id="MobiDB-lite"/>
    </source>
</evidence>
<dbReference type="Pfam" id="PF13522">
    <property type="entry name" value="GATase_6"/>
    <property type="match status" value="1"/>
</dbReference>
<sequence>MVSGPGAARPSLKLSGLSEAGGQPMVDADLGLTIAWNGCIDNYEALRDK</sequence>
<dbReference type="EMBL" id="AP022595">
    <property type="protein sequence ID" value="BBY60060.1"/>
    <property type="molecule type" value="Genomic_DNA"/>
</dbReference>
<accession>A0A7I7STV7</accession>
<dbReference type="Gene3D" id="3.60.20.10">
    <property type="entry name" value="Glutamine Phosphoribosylpyrophosphate, subunit 1, domain 1"/>
    <property type="match status" value="1"/>
</dbReference>
<dbReference type="KEGG" id="msar:MSAR_31960"/>
<protein>
    <submittedName>
        <fullName evidence="2">Uncharacterized protein</fullName>
    </submittedName>
</protein>
<feature type="region of interest" description="Disordered" evidence="1">
    <location>
        <begin position="1"/>
        <end position="21"/>
    </location>
</feature>
<dbReference type="InterPro" id="IPR029055">
    <property type="entry name" value="Ntn_hydrolases_N"/>
</dbReference>
<evidence type="ECO:0000313" key="3">
    <source>
        <dbReference type="Proteomes" id="UP000466445"/>
    </source>
</evidence>
<name>A0A7I7STV7_9MYCO</name>
<organism evidence="2 3">
    <name type="scientific">Mycolicibacterium sarraceniae</name>
    <dbReference type="NCBI Taxonomy" id="1534348"/>
    <lineage>
        <taxon>Bacteria</taxon>
        <taxon>Bacillati</taxon>
        <taxon>Actinomycetota</taxon>
        <taxon>Actinomycetes</taxon>
        <taxon>Mycobacteriales</taxon>
        <taxon>Mycobacteriaceae</taxon>
        <taxon>Mycolicibacterium</taxon>
    </lineage>
</organism>
<keyword evidence="3" id="KW-1185">Reference proteome</keyword>